<dbReference type="SUPFAM" id="SSF50346">
    <property type="entry name" value="PRC-barrel domain"/>
    <property type="match status" value="1"/>
</dbReference>
<dbReference type="InterPro" id="IPR009000">
    <property type="entry name" value="Transl_B-barrel_sf"/>
</dbReference>
<proteinExistence type="inferred from homology"/>
<evidence type="ECO:0000259" key="7">
    <source>
        <dbReference type="Pfam" id="PF24986"/>
    </source>
</evidence>
<keyword evidence="1 5" id="KW-0963">Cytoplasm</keyword>
<dbReference type="Proteomes" id="UP001239909">
    <property type="component" value="Unassembled WGS sequence"/>
</dbReference>
<comment type="similarity">
    <text evidence="5">Belongs to the RimM family.</text>
</comment>
<keyword evidence="4 5" id="KW-0143">Chaperone</keyword>
<protein>
    <recommendedName>
        <fullName evidence="5">Ribosome maturation factor RimM</fullName>
    </recommendedName>
</protein>
<comment type="domain">
    <text evidence="5">The PRC barrel domain binds ribosomal protein uS19.</text>
</comment>
<keyword evidence="2 5" id="KW-0690">Ribosome biogenesis</keyword>
<dbReference type="RefSeq" id="WP_285674840.1">
    <property type="nucleotide sequence ID" value="NZ_BSYI01000068.1"/>
</dbReference>
<comment type="function">
    <text evidence="5">An accessory protein needed during the final step in the assembly of 30S ribosomal subunit, possibly for assembly of the head region. Essential for efficient processing of 16S rRNA. May be needed both before and after RbfA during the maturation of 16S rRNA. It has affinity for free ribosomal 30S subunits but not for 70S ribosomes.</text>
</comment>
<gene>
    <name evidence="5 8" type="primary">rimM</name>
    <name evidence="8" type="ORF">LNKW23_46930</name>
</gene>
<evidence type="ECO:0000259" key="6">
    <source>
        <dbReference type="Pfam" id="PF01782"/>
    </source>
</evidence>
<dbReference type="InterPro" id="IPR011033">
    <property type="entry name" value="PRC_barrel-like_sf"/>
</dbReference>
<dbReference type="Pfam" id="PF01782">
    <property type="entry name" value="RimM"/>
    <property type="match status" value="1"/>
</dbReference>
<dbReference type="EMBL" id="BSYI01000068">
    <property type="protein sequence ID" value="GMG85472.1"/>
    <property type="molecule type" value="Genomic_DNA"/>
</dbReference>
<evidence type="ECO:0000256" key="1">
    <source>
        <dbReference type="ARBA" id="ARBA00022490"/>
    </source>
</evidence>
<accession>A0ABQ6LTR7</accession>
<comment type="subunit">
    <text evidence="5">Binds ribosomal protein uS19.</text>
</comment>
<evidence type="ECO:0000256" key="2">
    <source>
        <dbReference type="ARBA" id="ARBA00022517"/>
    </source>
</evidence>
<organism evidence="8 9">
    <name type="scientific">Paralimibaculum aggregatum</name>
    <dbReference type="NCBI Taxonomy" id="3036245"/>
    <lineage>
        <taxon>Bacteria</taxon>
        <taxon>Pseudomonadati</taxon>
        <taxon>Pseudomonadota</taxon>
        <taxon>Alphaproteobacteria</taxon>
        <taxon>Rhodobacterales</taxon>
        <taxon>Paracoccaceae</taxon>
        <taxon>Paralimibaculum</taxon>
    </lineage>
</organism>
<feature type="domain" description="Ribosome maturation factor RimM PRC barrel" evidence="7">
    <location>
        <begin position="102"/>
        <end position="169"/>
    </location>
</feature>
<evidence type="ECO:0000313" key="8">
    <source>
        <dbReference type="EMBL" id="GMG85472.1"/>
    </source>
</evidence>
<feature type="domain" description="RimM N-terminal" evidence="6">
    <location>
        <begin position="11"/>
        <end position="89"/>
    </location>
</feature>
<dbReference type="InterPro" id="IPR056792">
    <property type="entry name" value="PRC_RimM"/>
</dbReference>
<dbReference type="HAMAP" id="MF_00014">
    <property type="entry name" value="Ribosome_mat_RimM"/>
    <property type="match status" value="1"/>
</dbReference>
<dbReference type="PANTHER" id="PTHR33692">
    <property type="entry name" value="RIBOSOME MATURATION FACTOR RIMM"/>
    <property type="match status" value="1"/>
</dbReference>
<sequence length="187" mass="19432">MERSDPEGMICVGAVAGAFGVHGEVRLKSFCAEPAAIAEYAPLADPAGRSYGLEITRAVKGGFAARLTGVATREQAEALRGTRLFAPRDRLPALPDDEFYHADLVGLGVRDTGGAELGRIRAVHDHGAGDMLEVAQPGGTELLIPFTRAAVPTVDLAAGLVVVDPPEGLLDRAARRAADGPEGEEAP</sequence>
<evidence type="ECO:0000256" key="4">
    <source>
        <dbReference type="ARBA" id="ARBA00023186"/>
    </source>
</evidence>
<evidence type="ECO:0000313" key="9">
    <source>
        <dbReference type="Proteomes" id="UP001239909"/>
    </source>
</evidence>
<dbReference type="InterPro" id="IPR002676">
    <property type="entry name" value="RimM_N"/>
</dbReference>
<reference evidence="8 9" key="1">
    <citation type="submission" date="2023-04" db="EMBL/GenBank/DDBJ databases">
        <title>Marinoamorphus aggregata gen. nov., sp. Nov., isolate from tissue of brittle star Ophioplocus japonicus.</title>
        <authorList>
            <person name="Kawano K."/>
            <person name="Sawayama S."/>
            <person name="Nakagawa S."/>
        </authorList>
    </citation>
    <scope>NUCLEOTIDE SEQUENCE [LARGE SCALE GENOMIC DNA]</scope>
    <source>
        <strain evidence="8 9">NKW23</strain>
    </source>
</reference>
<evidence type="ECO:0000256" key="3">
    <source>
        <dbReference type="ARBA" id="ARBA00022552"/>
    </source>
</evidence>
<name>A0ABQ6LTR7_9RHOB</name>
<dbReference type="NCBIfam" id="TIGR02273">
    <property type="entry name" value="16S_RimM"/>
    <property type="match status" value="1"/>
</dbReference>
<comment type="subcellular location">
    <subcellularLocation>
        <location evidence="5">Cytoplasm</location>
    </subcellularLocation>
</comment>
<keyword evidence="9" id="KW-1185">Reference proteome</keyword>
<dbReference type="InterPro" id="IPR011961">
    <property type="entry name" value="RimM"/>
</dbReference>
<dbReference type="Gene3D" id="2.30.30.240">
    <property type="entry name" value="PRC-barrel domain"/>
    <property type="match status" value="1"/>
</dbReference>
<dbReference type="PANTHER" id="PTHR33692:SF1">
    <property type="entry name" value="RIBOSOME MATURATION FACTOR RIMM"/>
    <property type="match status" value="1"/>
</dbReference>
<evidence type="ECO:0000256" key="5">
    <source>
        <dbReference type="HAMAP-Rule" id="MF_00014"/>
    </source>
</evidence>
<dbReference type="Gene3D" id="2.40.30.60">
    <property type="entry name" value="RimM"/>
    <property type="match status" value="1"/>
</dbReference>
<dbReference type="SUPFAM" id="SSF50447">
    <property type="entry name" value="Translation proteins"/>
    <property type="match status" value="1"/>
</dbReference>
<comment type="caution">
    <text evidence="8">The sequence shown here is derived from an EMBL/GenBank/DDBJ whole genome shotgun (WGS) entry which is preliminary data.</text>
</comment>
<keyword evidence="3 5" id="KW-0698">rRNA processing</keyword>
<dbReference type="InterPro" id="IPR036976">
    <property type="entry name" value="RimM_N_sf"/>
</dbReference>
<dbReference type="Pfam" id="PF24986">
    <property type="entry name" value="PRC_RimM"/>
    <property type="match status" value="1"/>
</dbReference>